<comment type="caution">
    <text evidence="3">The sequence shown here is derived from an EMBL/GenBank/DDBJ whole genome shotgun (WGS) entry which is preliminary data.</text>
</comment>
<evidence type="ECO:0000256" key="1">
    <source>
        <dbReference type="SAM" id="Coils"/>
    </source>
</evidence>
<feature type="region of interest" description="Disordered" evidence="2">
    <location>
        <begin position="334"/>
        <end position="412"/>
    </location>
</feature>
<dbReference type="Proteomes" id="UP000722485">
    <property type="component" value="Unassembled WGS sequence"/>
</dbReference>
<keyword evidence="4" id="KW-1185">Reference proteome</keyword>
<evidence type="ECO:0000313" key="4">
    <source>
        <dbReference type="Proteomes" id="UP000722485"/>
    </source>
</evidence>
<feature type="region of interest" description="Disordered" evidence="2">
    <location>
        <begin position="223"/>
        <end position="295"/>
    </location>
</feature>
<dbReference type="CDD" id="cd12148">
    <property type="entry name" value="fungal_TF_MHR"/>
    <property type="match status" value="2"/>
</dbReference>
<dbReference type="PANTHER" id="PTHR47425:SF3">
    <property type="entry name" value="ZN(II)2CYS6 TRANSCRIPTION FACTOR (EUROFUNG)"/>
    <property type="match status" value="1"/>
</dbReference>
<dbReference type="PANTHER" id="PTHR47425">
    <property type="entry name" value="FARB-RELATED"/>
    <property type="match status" value="1"/>
</dbReference>
<dbReference type="EMBL" id="JAANBB010000209">
    <property type="protein sequence ID" value="KAF7546560.1"/>
    <property type="molecule type" value="Genomic_DNA"/>
</dbReference>
<evidence type="ECO:0000313" key="3">
    <source>
        <dbReference type="EMBL" id="KAF7546560.1"/>
    </source>
</evidence>
<protein>
    <submittedName>
        <fullName evidence="3">Uncharacterized protein</fullName>
    </submittedName>
</protein>
<feature type="compositionally biased region" description="Polar residues" evidence="2">
    <location>
        <begin position="248"/>
        <end position="262"/>
    </location>
</feature>
<dbReference type="InterPro" id="IPR052761">
    <property type="entry name" value="Fungal_Detox/Toxin_TFs"/>
</dbReference>
<feature type="coiled-coil region" evidence="1">
    <location>
        <begin position="128"/>
        <end position="209"/>
    </location>
</feature>
<accession>A0A9P5LDA1</accession>
<sequence>MTTVHFAFHTKYFNKVPNLLLSPGHKVPTATQTFILQIDLVEGEIRRLGIELSLPRIIGIIEKEAGNSIYFPWVAMYLESRVHEFLTIPTLDIAYQLFSELSSPTTTSQIILRSMIKHNFGEVEAMAARQAEEEKAQAEEDERMAEVMAHEKEKEEAEMELAAENNEIVALRAKERRKGKLKRTDRVRLNLLEERAAERAEERATMEAEELLVTAVASVSSVIEAEEPEDAPAPAEAKEEDTECVVLSTHSSTTLDAQQDAPSTPGPKNYSAQPETHTFHFGSVPSNNNIGTPDDDMSAHLAPTVQSTAYLAWFWAARDGGKALICIEDEVAAASDEASQPRTSTFTSPDNGPQAEDISPITINENNIPIPSGDSASNPSPQDVHHPPVAPENGPAAYMPERTPPPLAAIPYPRRRLSDAPRASSAYAEALDGSDDHVNGVPFYPGDKRGPAFVMDICEPHKPLKNSHFFVPMPSIESMQPEDVDYLRSKGIFSLPPQHMREALIHSYFHHIHPFAPVLDAANFIPKYEKGRVSLLLLWSIFLAAASFIDDSIATIIVLYRPFIFDTPRGFPPSQQATWRDFASQKTRTAASEAISAVNSMMAENLIGLCHTITVLALLPPMQIHLLESTSLKPMTSQMGKHNLALCMLAMGELRKSYVSAGAAFKLFERAKNKIDNATIREAPLQTPPARSPVDAVPIEGNWGSYTEGYAIATPGIMSDLWAPFSTTVLDDNSELLHTEAWLDIQNMHQVWANNRFEPS</sequence>
<gene>
    <name evidence="3" type="ORF">G7Z17_g8355</name>
</gene>
<organism evidence="3 4">
    <name type="scientific">Cylindrodendrum hubeiense</name>
    <dbReference type="NCBI Taxonomy" id="595255"/>
    <lineage>
        <taxon>Eukaryota</taxon>
        <taxon>Fungi</taxon>
        <taxon>Dikarya</taxon>
        <taxon>Ascomycota</taxon>
        <taxon>Pezizomycotina</taxon>
        <taxon>Sordariomycetes</taxon>
        <taxon>Hypocreomycetidae</taxon>
        <taxon>Hypocreales</taxon>
        <taxon>Nectriaceae</taxon>
        <taxon>Cylindrodendrum</taxon>
    </lineage>
</organism>
<proteinExistence type="predicted"/>
<evidence type="ECO:0000256" key="2">
    <source>
        <dbReference type="SAM" id="MobiDB-lite"/>
    </source>
</evidence>
<reference evidence="3" key="1">
    <citation type="submission" date="2020-03" db="EMBL/GenBank/DDBJ databases">
        <title>Draft Genome Sequence of Cylindrodendrum hubeiense.</title>
        <authorList>
            <person name="Buettner E."/>
            <person name="Kellner H."/>
        </authorList>
    </citation>
    <scope>NUCLEOTIDE SEQUENCE</scope>
    <source>
        <strain evidence="3">IHI 201604</strain>
    </source>
</reference>
<feature type="compositionally biased region" description="Low complexity" evidence="2">
    <location>
        <begin position="358"/>
        <end position="371"/>
    </location>
</feature>
<name>A0A9P5LDA1_9HYPO</name>
<dbReference type="AlphaFoldDB" id="A0A9P5LDA1"/>
<keyword evidence="1" id="KW-0175">Coiled coil</keyword>
<dbReference type="OrthoDB" id="4161332at2759"/>
<feature type="compositionally biased region" description="Polar residues" evidence="2">
    <location>
        <begin position="340"/>
        <end position="351"/>
    </location>
</feature>